<organism evidence="1 2">
    <name type="scientific">Strigamia maritima</name>
    <name type="common">European centipede</name>
    <name type="synonym">Geophilus maritimus</name>
    <dbReference type="NCBI Taxonomy" id="126957"/>
    <lineage>
        <taxon>Eukaryota</taxon>
        <taxon>Metazoa</taxon>
        <taxon>Ecdysozoa</taxon>
        <taxon>Arthropoda</taxon>
        <taxon>Myriapoda</taxon>
        <taxon>Chilopoda</taxon>
        <taxon>Pleurostigmophora</taxon>
        <taxon>Geophilomorpha</taxon>
        <taxon>Linotaeniidae</taxon>
        <taxon>Strigamia</taxon>
    </lineage>
</organism>
<evidence type="ECO:0000313" key="2">
    <source>
        <dbReference type="Proteomes" id="UP000014500"/>
    </source>
</evidence>
<protein>
    <submittedName>
        <fullName evidence="1">Uncharacterized protein</fullName>
    </submittedName>
</protein>
<sequence>MEKYYLHPPLVNSFAFCQNPKSILDKSLFLNNCITVFSRNKYDRISTSRDLSFLAEPESKVLAMCVKALGFYPELIIFSSQQ</sequence>
<name>T1JKD3_STRMM</name>
<evidence type="ECO:0000313" key="1">
    <source>
        <dbReference type="EnsemblMetazoa" id="SMAR014313-PA"/>
    </source>
</evidence>
<dbReference type="AlphaFoldDB" id="T1JKD3"/>
<keyword evidence="2" id="KW-1185">Reference proteome</keyword>
<dbReference type="HOGENOM" id="CLU_2561187_0_0_1"/>
<reference evidence="2" key="1">
    <citation type="submission" date="2011-05" db="EMBL/GenBank/DDBJ databases">
        <authorList>
            <person name="Richards S.R."/>
            <person name="Qu J."/>
            <person name="Jiang H."/>
            <person name="Jhangiani S.N."/>
            <person name="Agravi P."/>
            <person name="Goodspeed R."/>
            <person name="Gross S."/>
            <person name="Mandapat C."/>
            <person name="Jackson L."/>
            <person name="Mathew T."/>
            <person name="Pu L."/>
            <person name="Thornton R."/>
            <person name="Saada N."/>
            <person name="Wilczek-Boney K.B."/>
            <person name="Lee S."/>
            <person name="Kovar C."/>
            <person name="Wu Y."/>
            <person name="Scherer S.E."/>
            <person name="Worley K.C."/>
            <person name="Muzny D.M."/>
            <person name="Gibbs R."/>
        </authorList>
    </citation>
    <scope>NUCLEOTIDE SEQUENCE</scope>
    <source>
        <strain evidence="2">Brora</strain>
    </source>
</reference>
<accession>T1JKD3</accession>
<dbReference type="Proteomes" id="UP000014500">
    <property type="component" value="Unassembled WGS sequence"/>
</dbReference>
<reference evidence="1" key="2">
    <citation type="submission" date="2015-02" db="UniProtKB">
        <authorList>
            <consortium name="EnsemblMetazoa"/>
        </authorList>
    </citation>
    <scope>IDENTIFICATION</scope>
</reference>
<dbReference type="EnsemblMetazoa" id="SMAR014313-RA">
    <property type="protein sequence ID" value="SMAR014313-PA"/>
    <property type="gene ID" value="SMAR014313"/>
</dbReference>
<proteinExistence type="predicted"/>
<dbReference type="EMBL" id="JH432116">
    <property type="status" value="NOT_ANNOTATED_CDS"/>
    <property type="molecule type" value="Genomic_DNA"/>
</dbReference>